<dbReference type="Pfam" id="PF01627">
    <property type="entry name" value="Hpt"/>
    <property type="match status" value="1"/>
</dbReference>
<proteinExistence type="predicted"/>
<dbReference type="NCBIfam" id="TIGR00229">
    <property type="entry name" value="sensory_box"/>
    <property type="match status" value="1"/>
</dbReference>
<evidence type="ECO:0000259" key="24">
    <source>
        <dbReference type="PROSITE" id="PS50109"/>
    </source>
</evidence>
<evidence type="ECO:0000256" key="13">
    <source>
        <dbReference type="ARBA" id="ARBA00023012"/>
    </source>
</evidence>
<dbReference type="SUPFAM" id="SSF52172">
    <property type="entry name" value="CheY-like"/>
    <property type="match status" value="1"/>
</dbReference>
<dbReference type="InterPro" id="IPR036097">
    <property type="entry name" value="HisK_dim/P_sf"/>
</dbReference>
<keyword evidence="14" id="KW-0843">Virulence</keyword>
<comment type="subcellular location">
    <subcellularLocation>
        <location evidence="2">Cell membrane</location>
        <topology evidence="2">Multi-pass membrane protein</topology>
    </subcellularLocation>
</comment>
<evidence type="ECO:0000256" key="21">
    <source>
        <dbReference type="PROSITE-ProRule" id="PRU00169"/>
    </source>
</evidence>
<evidence type="ECO:0000256" key="15">
    <source>
        <dbReference type="ARBA" id="ARBA00023136"/>
    </source>
</evidence>
<evidence type="ECO:0000313" key="30">
    <source>
        <dbReference type="Proteomes" id="UP000318431"/>
    </source>
</evidence>
<dbReference type="InterPro" id="IPR005467">
    <property type="entry name" value="His_kinase_dom"/>
</dbReference>
<dbReference type="SMART" id="SM00091">
    <property type="entry name" value="PAS"/>
    <property type="match status" value="1"/>
</dbReference>
<evidence type="ECO:0000256" key="3">
    <source>
        <dbReference type="ARBA" id="ARBA00012438"/>
    </source>
</evidence>
<evidence type="ECO:0000259" key="27">
    <source>
        <dbReference type="PROSITE" id="PS50839"/>
    </source>
</evidence>
<dbReference type="CDD" id="cd16922">
    <property type="entry name" value="HATPase_EvgS-ArcB-TorS-like"/>
    <property type="match status" value="1"/>
</dbReference>
<evidence type="ECO:0000256" key="22">
    <source>
        <dbReference type="SAM" id="MobiDB-lite"/>
    </source>
</evidence>
<dbReference type="Gene3D" id="1.20.120.160">
    <property type="entry name" value="HPT domain"/>
    <property type="match status" value="1"/>
</dbReference>
<evidence type="ECO:0000256" key="4">
    <source>
        <dbReference type="ARBA" id="ARBA00022475"/>
    </source>
</evidence>
<evidence type="ECO:0000256" key="18">
    <source>
        <dbReference type="ARBA" id="ARBA00068150"/>
    </source>
</evidence>
<feature type="domain" description="PAS" evidence="26">
    <location>
        <begin position="360"/>
        <end position="438"/>
    </location>
</feature>
<dbReference type="CDD" id="cd17546">
    <property type="entry name" value="REC_hyHK_CKI1_RcsC-like"/>
    <property type="match status" value="1"/>
</dbReference>
<dbReference type="SUPFAM" id="SSF47384">
    <property type="entry name" value="Homodimeric domain of signal transducing histidine kinase"/>
    <property type="match status" value="1"/>
</dbReference>
<dbReference type="InterPro" id="IPR003594">
    <property type="entry name" value="HATPase_dom"/>
</dbReference>
<keyword evidence="10" id="KW-0418">Kinase</keyword>
<dbReference type="Gene3D" id="3.30.565.10">
    <property type="entry name" value="Histidine kinase-like ATPase, C-terminal domain"/>
    <property type="match status" value="1"/>
</dbReference>
<evidence type="ECO:0000256" key="12">
    <source>
        <dbReference type="ARBA" id="ARBA00022989"/>
    </source>
</evidence>
<dbReference type="EMBL" id="VLLB01000002">
    <property type="protein sequence ID" value="TWI67634.1"/>
    <property type="molecule type" value="Genomic_DNA"/>
</dbReference>
<evidence type="ECO:0000256" key="8">
    <source>
        <dbReference type="ARBA" id="ARBA00022729"/>
    </source>
</evidence>
<feature type="compositionally biased region" description="Low complexity" evidence="22">
    <location>
        <begin position="899"/>
        <end position="909"/>
    </location>
</feature>
<evidence type="ECO:0000256" key="2">
    <source>
        <dbReference type="ARBA" id="ARBA00004651"/>
    </source>
</evidence>
<dbReference type="SUPFAM" id="SSF55874">
    <property type="entry name" value="ATPase domain of HSP90 chaperone/DNA topoisomerase II/histidine kinase"/>
    <property type="match status" value="1"/>
</dbReference>
<dbReference type="SMART" id="SM00387">
    <property type="entry name" value="HATPase_c"/>
    <property type="match status" value="1"/>
</dbReference>
<feature type="domain" description="Response regulatory" evidence="25">
    <location>
        <begin position="740"/>
        <end position="856"/>
    </location>
</feature>
<comment type="function">
    <text evidence="16">Member of the two-component regulatory system BvgS/BvgA. Phosphorylates BvgA via a four-step phosphorelay in response to environmental signals.</text>
</comment>
<dbReference type="PRINTS" id="PR00344">
    <property type="entry name" value="BCTRLSENSOR"/>
</dbReference>
<sequence length="1063" mass="115090">MAPALTRLLQWGVGLSLAIAVGLTFYAATANSVEADARLRFDSATRATQFSIGTSVKAYSDVLRGLVAMFHSSDQVSRLQFRQYVDNLDVPRHFPAIESINFAPEVSDTEREAFVARVRADRSADTAGYPDFEIRPGGRRPRYAPLTWLEPAAILKDKLGVDIIANPAVAKAMALSRDTGQISASGQPVKVQKPVPHIGLGVRLPVYRRGLPLTDTATRREAYLGSVGIGFSVSALVQAAIDEMADRKVHLVLYAEANNDPNQRNLRIDDDDRLLYNDNGSLETPPQLAPDMADHFVTVLPIDFNGVLWKAQFSARKADMMGGFDRQLPWIALLTGFAGTMLIYSYVFMLTSQRRNAQEQRHLLDSVLDNVDAHVYLKDAERRYIYVNARMAQVMGRPAEQIVGRTDRELLPGHEAALAWAEDRQVLADGIKRTSEGEFVDADGNLRHLWTVKAPVQLEQGAAVISLSTDVSELHALKEAAQAASLAKSDFLSNMSHEIRTPMNSVIGMAHLALRGVTDPKQRDYLQKIYHSGQHLLGIINHILDFSKIEAGRMDLEMLDFDLAALFDNVGKQLGEAAARRGLELVFETWPGVPAQLRGDPLRLEQVLLNFTGNAIKFSENGRIHIRVSIVEERDTWLMVRFEVQDGGIGMTPAQVDKLFQSFHQADTSTTRKYGGTGLGLVISKQLAELMGGAVGVDSSPGVGSTFWFTAQLARGVELAPQEPAAALDGDLLAPIRGATILLVEDNVFSQQVGQELLEDAGAVVVIANNGQEALDLLQKGHFDCVLMDVQMPVMDGFEATRQIRAHPQLSGTLVIAMTANAGRDDHARCMEAGMDDFLTKPVAPNLLFAVLSKWLSQRAVEGRAAQVRSTLAAHAATAWEPRSAPLAPATAMLEAAHSDVPAPASAAAPAPPSDAAPALHAPPPADAAPEPALFDVSALALTFGNRPDKMRKYAVMFLASAREGLVEVDAALAAGDLHRLGELGHRIKSSARAVGAHSFAELCLALERVGHVPADDLSARTGELAMAAALVARMHALLARIDVFVTGELEAQLPGELPAQPR</sequence>
<evidence type="ECO:0000256" key="14">
    <source>
        <dbReference type="ARBA" id="ARBA00023026"/>
    </source>
</evidence>
<organism evidence="29 30">
    <name type="scientific">Pseudoduganella lurida</name>
    <dbReference type="NCBI Taxonomy" id="1036180"/>
    <lineage>
        <taxon>Bacteria</taxon>
        <taxon>Pseudomonadati</taxon>
        <taxon>Pseudomonadota</taxon>
        <taxon>Betaproteobacteria</taxon>
        <taxon>Burkholderiales</taxon>
        <taxon>Oxalobacteraceae</taxon>
        <taxon>Telluria group</taxon>
        <taxon>Pseudoduganella</taxon>
    </lineage>
</organism>
<dbReference type="SMART" id="SM01079">
    <property type="entry name" value="CHASE"/>
    <property type="match status" value="1"/>
</dbReference>
<feature type="domain" description="CHASE" evidence="27">
    <location>
        <begin position="72"/>
        <end position="246"/>
    </location>
</feature>
<protein>
    <recommendedName>
        <fullName evidence="18">Sensory/regulatory protein RpfC</fullName>
        <ecNumber evidence="3">2.7.13.3</ecNumber>
    </recommendedName>
    <alternativeName>
        <fullName evidence="19">Virulence sensor protein BvgS</fullName>
    </alternativeName>
</protein>
<dbReference type="InterPro" id="IPR006189">
    <property type="entry name" value="CHASE_dom"/>
</dbReference>
<evidence type="ECO:0000256" key="20">
    <source>
        <dbReference type="PROSITE-ProRule" id="PRU00110"/>
    </source>
</evidence>
<dbReference type="Gene3D" id="3.30.450.350">
    <property type="entry name" value="CHASE domain"/>
    <property type="match status" value="1"/>
</dbReference>
<keyword evidence="30" id="KW-1185">Reference proteome</keyword>
<keyword evidence="5 21" id="KW-0597">Phosphoprotein</keyword>
<dbReference type="PROSITE" id="PS50110">
    <property type="entry name" value="RESPONSE_REGULATORY"/>
    <property type="match status" value="1"/>
</dbReference>
<dbReference type="InterPro" id="IPR036641">
    <property type="entry name" value="HPT_dom_sf"/>
</dbReference>
<dbReference type="AlphaFoldDB" id="A0A562RGE6"/>
<dbReference type="FunFam" id="1.10.287.130:FF:000002">
    <property type="entry name" value="Two-component osmosensing histidine kinase"/>
    <property type="match status" value="1"/>
</dbReference>
<evidence type="ECO:0000256" key="17">
    <source>
        <dbReference type="ARBA" id="ARBA00064003"/>
    </source>
</evidence>
<keyword evidence="9" id="KW-0547">Nucleotide-binding</keyword>
<keyword evidence="11" id="KW-0067">ATP-binding</keyword>
<dbReference type="InterPro" id="IPR000014">
    <property type="entry name" value="PAS"/>
</dbReference>
<evidence type="ECO:0000313" key="29">
    <source>
        <dbReference type="EMBL" id="TWI67634.1"/>
    </source>
</evidence>
<dbReference type="Pfam" id="PF08448">
    <property type="entry name" value="PAS_4"/>
    <property type="match status" value="1"/>
</dbReference>
<dbReference type="InterPro" id="IPR035965">
    <property type="entry name" value="PAS-like_dom_sf"/>
</dbReference>
<gene>
    <name evidence="29" type="ORF">IP91_01751</name>
</gene>
<evidence type="ECO:0000256" key="6">
    <source>
        <dbReference type="ARBA" id="ARBA00022679"/>
    </source>
</evidence>
<evidence type="ECO:0000256" key="9">
    <source>
        <dbReference type="ARBA" id="ARBA00022741"/>
    </source>
</evidence>
<comment type="catalytic activity">
    <reaction evidence="1">
        <text>ATP + protein L-histidine = ADP + protein N-phospho-L-histidine.</text>
        <dbReference type="EC" id="2.7.13.3"/>
    </reaction>
</comment>
<evidence type="ECO:0000259" key="28">
    <source>
        <dbReference type="PROSITE" id="PS50894"/>
    </source>
</evidence>
<evidence type="ECO:0000256" key="23">
    <source>
        <dbReference type="SAM" id="Phobius"/>
    </source>
</evidence>
<keyword evidence="4" id="KW-1003">Cell membrane</keyword>
<feature type="domain" description="Histidine kinase" evidence="24">
    <location>
        <begin position="494"/>
        <end position="715"/>
    </location>
</feature>
<dbReference type="Pfam" id="PF03924">
    <property type="entry name" value="CHASE"/>
    <property type="match status" value="1"/>
</dbReference>
<dbReference type="PROSITE" id="PS50894">
    <property type="entry name" value="HPT"/>
    <property type="match status" value="1"/>
</dbReference>
<dbReference type="InterPro" id="IPR004358">
    <property type="entry name" value="Sig_transdc_His_kin-like_C"/>
</dbReference>
<keyword evidence="8" id="KW-0732">Signal</keyword>
<feature type="compositionally biased region" description="Pro residues" evidence="22">
    <location>
        <begin position="910"/>
        <end position="927"/>
    </location>
</feature>
<dbReference type="SUPFAM" id="SSF47226">
    <property type="entry name" value="Histidine-containing phosphotransfer domain, HPT domain"/>
    <property type="match status" value="1"/>
</dbReference>
<dbReference type="GO" id="GO:0000155">
    <property type="term" value="F:phosphorelay sensor kinase activity"/>
    <property type="evidence" value="ECO:0007669"/>
    <property type="project" value="InterPro"/>
</dbReference>
<dbReference type="InterPro" id="IPR013656">
    <property type="entry name" value="PAS_4"/>
</dbReference>
<evidence type="ECO:0000256" key="11">
    <source>
        <dbReference type="ARBA" id="ARBA00022840"/>
    </source>
</evidence>
<dbReference type="PANTHER" id="PTHR45339">
    <property type="entry name" value="HYBRID SIGNAL TRANSDUCTION HISTIDINE KINASE J"/>
    <property type="match status" value="1"/>
</dbReference>
<feature type="transmembrane region" description="Helical" evidence="23">
    <location>
        <begin position="330"/>
        <end position="349"/>
    </location>
</feature>
<evidence type="ECO:0000256" key="10">
    <source>
        <dbReference type="ARBA" id="ARBA00022777"/>
    </source>
</evidence>
<dbReference type="GO" id="GO:0005886">
    <property type="term" value="C:plasma membrane"/>
    <property type="evidence" value="ECO:0007669"/>
    <property type="project" value="UniProtKB-SubCell"/>
</dbReference>
<keyword evidence="12 23" id="KW-1133">Transmembrane helix</keyword>
<evidence type="ECO:0000256" key="16">
    <source>
        <dbReference type="ARBA" id="ARBA00058004"/>
    </source>
</evidence>
<dbReference type="FunFam" id="3.30.565.10:FF:000010">
    <property type="entry name" value="Sensor histidine kinase RcsC"/>
    <property type="match status" value="1"/>
</dbReference>
<feature type="domain" description="HPt" evidence="28">
    <location>
        <begin position="947"/>
        <end position="1053"/>
    </location>
</feature>
<dbReference type="SUPFAM" id="SSF55785">
    <property type="entry name" value="PYP-like sensor domain (PAS domain)"/>
    <property type="match status" value="1"/>
</dbReference>
<dbReference type="InterPro" id="IPR003661">
    <property type="entry name" value="HisK_dim/P_dom"/>
</dbReference>
<dbReference type="InterPro" id="IPR008207">
    <property type="entry name" value="Sig_transdc_His_kin_Hpt_dom"/>
</dbReference>
<dbReference type="InterPro" id="IPR042240">
    <property type="entry name" value="CHASE_sf"/>
</dbReference>
<dbReference type="Gene3D" id="3.40.50.2300">
    <property type="match status" value="1"/>
</dbReference>
<keyword evidence="13" id="KW-0902">Two-component regulatory system</keyword>
<dbReference type="CDD" id="cd00130">
    <property type="entry name" value="PAS"/>
    <property type="match status" value="1"/>
</dbReference>
<reference evidence="29 30" key="1">
    <citation type="journal article" date="2015" name="Stand. Genomic Sci.">
        <title>Genomic Encyclopedia of Bacterial and Archaeal Type Strains, Phase III: the genomes of soil and plant-associated and newly described type strains.</title>
        <authorList>
            <person name="Whitman W.B."/>
            <person name="Woyke T."/>
            <person name="Klenk H.P."/>
            <person name="Zhou Y."/>
            <person name="Lilburn T.G."/>
            <person name="Beck B.J."/>
            <person name="De Vos P."/>
            <person name="Vandamme P."/>
            <person name="Eisen J.A."/>
            <person name="Garrity G."/>
            <person name="Hugenholtz P."/>
            <person name="Kyrpides N.C."/>
        </authorList>
    </citation>
    <scope>NUCLEOTIDE SEQUENCE [LARGE SCALE GENOMIC DNA]</scope>
    <source>
        <strain evidence="29 30">CGMCC 1.10822</strain>
    </source>
</reference>
<dbReference type="CDD" id="cd00082">
    <property type="entry name" value="HisKA"/>
    <property type="match status" value="1"/>
</dbReference>
<feature type="modified residue" description="Phosphohistidine" evidence="20">
    <location>
        <position position="986"/>
    </location>
</feature>
<dbReference type="InterPro" id="IPR011006">
    <property type="entry name" value="CheY-like_superfamily"/>
</dbReference>
<evidence type="ECO:0000256" key="1">
    <source>
        <dbReference type="ARBA" id="ARBA00000085"/>
    </source>
</evidence>
<dbReference type="SMART" id="SM00448">
    <property type="entry name" value="REC"/>
    <property type="match status" value="1"/>
</dbReference>
<dbReference type="Pfam" id="PF00072">
    <property type="entry name" value="Response_reg"/>
    <property type="match status" value="1"/>
</dbReference>
<keyword evidence="7 23" id="KW-0812">Transmembrane</keyword>
<dbReference type="GO" id="GO:0005524">
    <property type="term" value="F:ATP binding"/>
    <property type="evidence" value="ECO:0007669"/>
    <property type="project" value="UniProtKB-KW"/>
</dbReference>
<comment type="caution">
    <text evidence="29">The sequence shown here is derived from an EMBL/GenBank/DDBJ whole genome shotgun (WGS) entry which is preliminary data.</text>
</comment>
<dbReference type="Gene3D" id="1.10.287.130">
    <property type="match status" value="1"/>
</dbReference>
<dbReference type="SMART" id="SM00073">
    <property type="entry name" value="HPT"/>
    <property type="match status" value="1"/>
</dbReference>
<dbReference type="PROSITE" id="PS50109">
    <property type="entry name" value="HIS_KIN"/>
    <property type="match status" value="1"/>
</dbReference>
<evidence type="ECO:0000256" key="5">
    <source>
        <dbReference type="ARBA" id="ARBA00022553"/>
    </source>
</evidence>
<feature type="modified residue" description="4-aspartylphosphate" evidence="21">
    <location>
        <position position="789"/>
    </location>
</feature>
<dbReference type="PANTHER" id="PTHR45339:SF1">
    <property type="entry name" value="HYBRID SIGNAL TRANSDUCTION HISTIDINE KINASE J"/>
    <property type="match status" value="1"/>
</dbReference>
<dbReference type="Proteomes" id="UP000318431">
    <property type="component" value="Unassembled WGS sequence"/>
</dbReference>
<evidence type="ECO:0000256" key="19">
    <source>
        <dbReference type="ARBA" id="ARBA00070152"/>
    </source>
</evidence>
<dbReference type="EC" id="2.7.13.3" evidence="3"/>
<dbReference type="Pfam" id="PF02518">
    <property type="entry name" value="HATPase_c"/>
    <property type="match status" value="1"/>
</dbReference>
<dbReference type="InterPro" id="IPR001789">
    <property type="entry name" value="Sig_transdc_resp-reg_receiver"/>
</dbReference>
<dbReference type="Pfam" id="PF00512">
    <property type="entry name" value="HisKA"/>
    <property type="match status" value="1"/>
</dbReference>
<keyword evidence="6" id="KW-0808">Transferase</keyword>
<evidence type="ECO:0000256" key="7">
    <source>
        <dbReference type="ARBA" id="ARBA00022692"/>
    </source>
</evidence>
<comment type="subunit">
    <text evidence="17">At low DSF concentrations, interacts with RpfF.</text>
</comment>
<dbReference type="PROSITE" id="PS50839">
    <property type="entry name" value="CHASE"/>
    <property type="match status" value="1"/>
</dbReference>
<dbReference type="InterPro" id="IPR036890">
    <property type="entry name" value="HATPase_C_sf"/>
</dbReference>
<evidence type="ECO:0000259" key="26">
    <source>
        <dbReference type="PROSITE" id="PS50112"/>
    </source>
</evidence>
<evidence type="ECO:0000259" key="25">
    <source>
        <dbReference type="PROSITE" id="PS50110"/>
    </source>
</evidence>
<dbReference type="Gene3D" id="3.30.450.20">
    <property type="entry name" value="PAS domain"/>
    <property type="match status" value="1"/>
</dbReference>
<accession>A0A562RGE6</accession>
<dbReference type="PROSITE" id="PS50112">
    <property type="entry name" value="PAS"/>
    <property type="match status" value="1"/>
</dbReference>
<name>A0A562RGE6_9BURK</name>
<dbReference type="SMART" id="SM00388">
    <property type="entry name" value="HisKA"/>
    <property type="match status" value="1"/>
</dbReference>
<feature type="region of interest" description="Disordered" evidence="22">
    <location>
        <begin position="899"/>
        <end position="928"/>
    </location>
</feature>
<keyword evidence="15 23" id="KW-0472">Membrane</keyword>